<name>A0A369TL77_9RHOB</name>
<sequence>MSDQRRALAVVDALAAVLRKEISAVESGQFEALVAFAGEKARLTSALEKYLQDDPAAVSKPRLAELKDLILRDKRNLELAQTATADMIREIRTLRERHSVAGLYGTTGARRDIHATNGGAVDKTV</sequence>
<protein>
    <recommendedName>
        <fullName evidence="3">Flagellar protein FlgN</fullName>
    </recommendedName>
</protein>
<reference evidence="1 2" key="1">
    <citation type="submission" date="2018-07" db="EMBL/GenBank/DDBJ databases">
        <title>Thalassococcus profundi sp. nov., a marine bacterium isolated from deep seawater of Okinawa Trough.</title>
        <authorList>
            <person name="Yu M."/>
        </authorList>
    </citation>
    <scope>NUCLEOTIDE SEQUENCE [LARGE SCALE GENOMIC DNA]</scope>
    <source>
        <strain evidence="1 2">WRAS1</strain>
    </source>
</reference>
<evidence type="ECO:0008006" key="3">
    <source>
        <dbReference type="Google" id="ProtNLM"/>
    </source>
</evidence>
<dbReference type="EMBL" id="QPMK01000012">
    <property type="protein sequence ID" value="RDD65424.1"/>
    <property type="molecule type" value="Genomic_DNA"/>
</dbReference>
<proteinExistence type="predicted"/>
<evidence type="ECO:0000313" key="2">
    <source>
        <dbReference type="Proteomes" id="UP000253977"/>
    </source>
</evidence>
<organism evidence="1 2">
    <name type="scientific">Thalassococcus profundi</name>
    <dbReference type="NCBI Taxonomy" id="2282382"/>
    <lineage>
        <taxon>Bacteria</taxon>
        <taxon>Pseudomonadati</taxon>
        <taxon>Pseudomonadota</taxon>
        <taxon>Alphaproteobacteria</taxon>
        <taxon>Rhodobacterales</taxon>
        <taxon>Roseobacteraceae</taxon>
        <taxon>Thalassococcus</taxon>
    </lineage>
</organism>
<dbReference type="Proteomes" id="UP000253977">
    <property type="component" value="Unassembled WGS sequence"/>
</dbReference>
<evidence type="ECO:0000313" key="1">
    <source>
        <dbReference type="EMBL" id="RDD65424.1"/>
    </source>
</evidence>
<gene>
    <name evidence="1" type="ORF">DU478_14740</name>
</gene>
<comment type="caution">
    <text evidence="1">The sequence shown here is derived from an EMBL/GenBank/DDBJ whole genome shotgun (WGS) entry which is preliminary data.</text>
</comment>
<accession>A0A369TL77</accession>
<keyword evidence="2" id="KW-1185">Reference proteome</keyword>
<dbReference type="AlphaFoldDB" id="A0A369TL77"/>